<dbReference type="PANTHER" id="PTHR31890:SF14">
    <property type="entry name" value="PLANT INVERTASE_PECTIN METHYLESTERASE INHIBITOR SUPERFAMILY PROTEIN"/>
    <property type="match status" value="1"/>
</dbReference>
<dbReference type="EMBL" id="CM002871">
    <property type="protein sequence ID" value="KFK40236.1"/>
    <property type="molecule type" value="Genomic_DNA"/>
</dbReference>
<dbReference type="PANTHER" id="PTHR31890">
    <property type="entry name" value="PLANT INVERTASE/PECTIN METHYLESTERASE INHIBITOR SUPERFAMILY PROTEIN"/>
    <property type="match status" value="1"/>
</dbReference>
<dbReference type="Gramene" id="KFK40236">
    <property type="protein sequence ID" value="KFK40236"/>
    <property type="gene ID" value="AALP_AA3G348300"/>
</dbReference>
<reference evidence="4" key="1">
    <citation type="journal article" date="2015" name="Nat. Plants">
        <title>Genome expansion of Arabis alpina linked with retrotransposition and reduced symmetric DNA methylation.</title>
        <authorList>
            <person name="Willing E.M."/>
            <person name="Rawat V."/>
            <person name="Mandakova T."/>
            <person name="Maumus F."/>
            <person name="James G.V."/>
            <person name="Nordstroem K.J."/>
            <person name="Becker C."/>
            <person name="Warthmann N."/>
            <person name="Chica C."/>
            <person name="Szarzynska B."/>
            <person name="Zytnicki M."/>
            <person name="Albani M.C."/>
            <person name="Kiefer C."/>
            <person name="Bergonzi S."/>
            <person name="Castaings L."/>
            <person name="Mateos J.L."/>
            <person name="Berns M.C."/>
            <person name="Bujdoso N."/>
            <person name="Piofczyk T."/>
            <person name="de Lorenzo L."/>
            <person name="Barrero-Sicilia C."/>
            <person name="Mateos I."/>
            <person name="Piednoel M."/>
            <person name="Hagmann J."/>
            <person name="Chen-Min-Tao R."/>
            <person name="Iglesias-Fernandez R."/>
            <person name="Schuster S.C."/>
            <person name="Alonso-Blanco C."/>
            <person name="Roudier F."/>
            <person name="Carbonero P."/>
            <person name="Paz-Ares J."/>
            <person name="Davis S.J."/>
            <person name="Pecinka A."/>
            <person name="Quesneville H."/>
            <person name="Colot V."/>
            <person name="Lysak M.A."/>
            <person name="Weigel D."/>
            <person name="Coupland G."/>
            <person name="Schneeberger K."/>
        </authorList>
    </citation>
    <scope>NUCLEOTIDE SEQUENCE [LARGE SCALE GENOMIC DNA]</scope>
    <source>
        <strain evidence="4">cv. Pajares</strain>
    </source>
</reference>
<dbReference type="NCBIfam" id="TIGR01614">
    <property type="entry name" value="PME_inhib"/>
    <property type="match status" value="1"/>
</dbReference>
<evidence type="ECO:0000313" key="4">
    <source>
        <dbReference type="Proteomes" id="UP000029120"/>
    </source>
</evidence>
<evidence type="ECO:0000313" key="3">
    <source>
        <dbReference type="EMBL" id="KFK40236.1"/>
    </source>
</evidence>
<protein>
    <recommendedName>
        <fullName evidence="2">Pectinesterase inhibitor domain-containing protein</fullName>
    </recommendedName>
</protein>
<dbReference type="eggNOG" id="ENOG502S7NT">
    <property type="taxonomic scope" value="Eukaryota"/>
</dbReference>
<dbReference type="InterPro" id="IPR006501">
    <property type="entry name" value="Pectinesterase_inhib_dom"/>
</dbReference>
<feature type="chain" id="PRO_5001823264" description="Pectinesterase inhibitor domain-containing protein" evidence="1">
    <location>
        <begin position="26"/>
        <end position="173"/>
    </location>
</feature>
<dbReference type="SMART" id="SM00856">
    <property type="entry name" value="PMEI"/>
    <property type="match status" value="1"/>
</dbReference>
<dbReference type="Gene3D" id="1.20.140.40">
    <property type="entry name" value="Invertase/pectin methylesterase inhibitor family protein"/>
    <property type="match status" value="1"/>
</dbReference>
<name>A0A087HDN4_ARAAL</name>
<feature type="domain" description="Pectinesterase inhibitor" evidence="2">
    <location>
        <begin position="25"/>
        <end position="167"/>
    </location>
</feature>
<dbReference type="GO" id="GO:0004857">
    <property type="term" value="F:enzyme inhibitor activity"/>
    <property type="evidence" value="ECO:0007669"/>
    <property type="project" value="InterPro"/>
</dbReference>
<keyword evidence="4" id="KW-1185">Reference proteome</keyword>
<evidence type="ECO:0000259" key="2">
    <source>
        <dbReference type="SMART" id="SM00856"/>
    </source>
</evidence>
<dbReference type="OMA" id="SSHCFLI"/>
<dbReference type="SUPFAM" id="SSF101148">
    <property type="entry name" value="Plant invertase/pectin methylesterase inhibitor"/>
    <property type="match status" value="1"/>
</dbReference>
<feature type="signal peptide" evidence="1">
    <location>
        <begin position="1"/>
        <end position="25"/>
    </location>
</feature>
<dbReference type="OrthoDB" id="1094634at2759"/>
<organism evidence="3 4">
    <name type="scientific">Arabis alpina</name>
    <name type="common">Alpine rock-cress</name>
    <dbReference type="NCBI Taxonomy" id="50452"/>
    <lineage>
        <taxon>Eukaryota</taxon>
        <taxon>Viridiplantae</taxon>
        <taxon>Streptophyta</taxon>
        <taxon>Embryophyta</taxon>
        <taxon>Tracheophyta</taxon>
        <taxon>Spermatophyta</taxon>
        <taxon>Magnoliopsida</taxon>
        <taxon>eudicotyledons</taxon>
        <taxon>Gunneridae</taxon>
        <taxon>Pentapetalae</taxon>
        <taxon>rosids</taxon>
        <taxon>malvids</taxon>
        <taxon>Brassicales</taxon>
        <taxon>Brassicaceae</taxon>
        <taxon>Arabideae</taxon>
        <taxon>Arabis</taxon>
    </lineage>
</organism>
<sequence length="173" mass="19008">MTSSSEFSLLVSIVVLLQFSASVLASTKYIDTICRMQSVQDKTFCLKTLNAYPPAVTATSLSPLVNIVIGYGISYAEKTEGFAAEAAKHGHRFQLCKEHYATLSGNLRMSISELKEDPMSANYDVMLCYDSTRYVKDLVGKNKDEASKRLMKMTLMMEKIIPIVLGATEAVGA</sequence>
<keyword evidence="1" id="KW-0732">Signal</keyword>
<dbReference type="AlphaFoldDB" id="A0A087HDN4"/>
<dbReference type="Pfam" id="PF04043">
    <property type="entry name" value="PMEI"/>
    <property type="match status" value="1"/>
</dbReference>
<accession>A0A087HDN4</accession>
<evidence type="ECO:0000256" key="1">
    <source>
        <dbReference type="SAM" id="SignalP"/>
    </source>
</evidence>
<proteinExistence type="predicted"/>
<dbReference type="InterPro" id="IPR035513">
    <property type="entry name" value="Invertase/methylesterase_inhib"/>
</dbReference>
<gene>
    <name evidence="3" type="ordered locus">AALP_Aa3g348300</name>
</gene>
<dbReference type="Proteomes" id="UP000029120">
    <property type="component" value="Chromosome 3"/>
</dbReference>